<protein>
    <recommendedName>
        <fullName evidence="1">Reverse transcriptase domain-containing protein</fullName>
    </recommendedName>
</protein>
<dbReference type="InterPro" id="IPR051083">
    <property type="entry name" value="GrpII_Intron_Splice-Mob/Def"/>
</dbReference>
<gene>
    <name evidence="2" type="ORF">J2S24_001942</name>
</gene>
<dbReference type="SUPFAM" id="SSF56672">
    <property type="entry name" value="DNA/RNA polymerases"/>
    <property type="match status" value="1"/>
</dbReference>
<evidence type="ECO:0000313" key="2">
    <source>
        <dbReference type="EMBL" id="MDP9751431.1"/>
    </source>
</evidence>
<organism evidence="2 3">
    <name type="scientific">Thermoanaerobacter pentosaceus</name>
    <dbReference type="NCBI Taxonomy" id="694059"/>
    <lineage>
        <taxon>Bacteria</taxon>
        <taxon>Bacillati</taxon>
        <taxon>Bacillota</taxon>
        <taxon>Clostridia</taxon>
        <taxon>Thermoanaerobacterales</taxon>
        <taxon>Thermoanaerobacteraceae</taxon>
        <taxon>Thermoanaerobacter</taxon>
    </lineage>
</organism>
<dbReference type="EMBL" id="JAURUP010000022">
    <property type="protein sequence ID" value="MDP9751431.1"/>
    <property type="molecule type" value="Genomic_DNA"/>
</dbReference>
<sequence>MVQETKITFQKVINKDYLKKVWKKIKANLPEELIRDPIDHLAYEANLEGNLGYLIYRIKHDKYTPTFATIIRAAKRDGMTRPLALLEIEDQIVFNSISEALEEELLRDFPDYVNFSRKNVKATPIGEYETWFDKWLRHQTLTTKFIVSEENESEFVVESDIANFFPSINLELLKQLVLTRTKVEEVVINLLFHLINSITPKKHYVSYNNMGLPQENFGASRILAHAFLKSLDDAFIEYGQKNQYVRWMDDIKIGVKDHDEGKKCISKIQVTLEQIGLNINSAKTKIITREQAKQELFIEFNSFLDEVHENTKNNKGDLAKFDEELAKFLKEDRIGGWERVLRRFYTESRRIGSKILEEFAWEHIREFPASSSHILKYLEGRPYSQKIEEGLWEYLASTSNIYEDVEIRIFEFLLRWRIPRDRKGEVVNKALDYFFSRKEFSGFPLMEDYTRALISLLVFKLGGYDELLEIKKYFLHSSENHFIRYAYVIFMATEEFREDARKKAIVHEDLVLRRIASFLEEVIRNPTKHQNLLKKYITPKRLKLPDRYFLDARALPLIRIMKTNKDYRSEWNKKIDEIIKILKKTPEEWRDEVIIEWLEHERHRT</sequence>
<dbReference type="PANTHER" id="PTHR34047">
    <property type="entry name" value="NUCLEAR INTRON MATURASE 1, MITOCHONDRIAL-RELATED"/>
    <property type="match status" value="1"/>
</dbReference>
<feature type="domain" description="Reverse transcriptase" evidence="1">
    <location>
        <begin position="54"/>
        <end position="302"/>
    </location>
</feature>
<comment type="caution">
    <text evidence="2">The sequence shown here is derived from an EMBL/GenBank/DDBJ whole genome shotgun (WGS) entry which is preliminary data.</text>
</comment>
<dbReference type="PROSITE" id="PS50878">
    <property type="entry name" value="RT_POL"/>
    <property type="match status" value="1"/>
</dbReference>
<dbReference type="Proteomes" id="UP001223886">
    <property type="component" value="Unassembled WGS sequence"/>
</dbReference>
<evidence type="ECO:0000259" key="1">
    <source>
        <dbReference type="PROSITE" id="PS50878"/>
    </source>
</evidence>
<dbReference type="RefSeq" id="WP_307681349.1">
    <property type="nucleotide sequence ID" value="NZ_JAURUP010000022.1"/>
</dbReference>
<accession>A0ABT9M5Q6</accession>
<keyword evidence="3" id="KW-1185">Reference proteome</keyword>
<reference evidence="2 3" key="1">
    <citation type="submission" date="2023-07" db="EMBL/GenBank/DDBJ databases">
        <title>Genomic Encyclopedia of Type Strains, Phase IV (KMG-IV): sequencing the most valuable type-strain genomes for metagenomic binning, comparative biology and taxonomic classification.</title>
        <authorList>
            <person name="Goeker M."/>
        </authorList>
    </citation>
    <scope>NUCLEOTIDE SEQUENCE [LARGE SCALE GENOMIC DNA]</scope>
    <source>
        <strain evidence="2 3">DSM 25963</strain>
    </source>
</reference>
<dbReference type="InterPro" id="IPR000477">
    <property type="entry name" value="RT_dom"/>
</dbReference>
<dbReference type="CDD" id="cd01646">
    <property type="entry name" value="RT_Bac_retron_I"/>
    <property type="match status" value="1"/>
</dbReference>
<dbReference type="Pfam" id="PF00078">
    <property type="entry name" value="RVT_1"/>
    <property type="match status" value="1"/>
</dbReference>
<name>A0ABT9M5Q6_9THEO</name>
<dbReference type="InterPro" id="IPR043502">
    <property type="entry name" value="DNA/RNA_pol_sf"/>
</dbReference>
<evidence type="ECO:0000313" key="3">
    <source>
        <dbReference type="Proteomes" id="UP001223886"/>
    </source>
</evidence>
<proteinExistence type="predicted"/>
<dbReference type="PANTHER" id="PTHR34047:SF8">
    <property type="entry name" value="PROTEIN YKFC"/>
    <property type="match status" value="1"/>
</dbReference>